<dbReference type="SUPFAM" id="SSF74650">
    <property type="entry name" value="Galactose mutarotase-like"/>
    <property type="match status" value="1"/>
</dbReference>
<name>A7NPX1_ROSCS</name>
<organism evidence="1 2">
    <name type="scientific">Roseiflexus castenholzii (strain DSM 13941 / HLO8)</name>
    <dbReference type="NCBI Taxonomy" id="383372"/>
    <lineage>
        <taxon>Bacteria</taxon>
        <taxon>Bacillati</taxon>
        <taxon>Chloroflexota</taxon>
        <taxon>Chloroflexia</taxon>
        <taxon>Chloroflexales</taxon>
        <taxon>Roseiflexineae</taxon>
        <taxon>Roseiflexaceae</taxon>
        <taxon>Roseiflexus</taxon>
    </lineage>
</organism>
<dbReference type="GO" id="GO:0005975">
    <property type="term" value="P:carbohydrate metabolic process"/>
    <property type="evidence" value="ECO:0007669"/>
    <property type="project" value="InterPro"/>
</dbReference>
<dbReference type="Gene3D" id="2.70.98.10">
    <property type="match status" value="1"/>
</dbReference>
<protein>
    <recommendedName>
        <fullName evidence="3">DUF5107 domain-containing protein</fullName>
    </recommendedName>
</protein>
<dbReference type="InterPro" id="IPR014718">
    <property type="entry name" value="GH-type_carb-bd"/>
</dbReference>
<accession>A7NPX1</accession>
<dbReference type="EMBL" id="CP000804">
    <property type="protein sequence ID" value="ABU59617.1"/>
    <property type="molecule type" value="Genomic_DNA"/>
</dbReference>
<dbReference type="OrthoDB" id="113447at2"/>
<reference evidence="1 2" key="1">
    <citation type="submission" date="2007-08" db="EMBL/GenBank/DDBJ databases">
        <title>Complete sequence of Roseiflexus castenholzii DSM 13941.</title>
        <authorList>
            <consortium name="US DOE Joint Genome Institute"/>
            <person name="Copeland A."/>
            <person name="Lucas S."/>
            <person name="Lapidus A."/>
            <person name="Barry K."/>
            <person name="Glavina del Rio T."/>
            <person name="Dalin E."/>
            <person name="Tice H."/>
            <person name="Pitluck S."/>
            <person name="Thompson L.S."/>
            <person name="Brettin T."/>
            <person name="Bruce D."/>
            <person name="Detter J.C."/>
            <person name="Han C."/>
            <person name="Tapia R."/>
            <person name="Schmutz J."/>
            <person name="Larimer F."/>
            <person name="Land M."/>
            <person name="Hauser L."/>
            <person name="Kyrpides N."/>
            <person name="Mikhailova N."/>
            <person name="Bryant D.A."/>
            <person name="Hanada S."/>
            <person name="Tsukatani Y."/>
            <person name="Richardson P."/>
        </authorList>
    </citation>
    <scope>NUCLEOTIDE SEQUENCE [LARGE SCALE GENOMIC DNA]</scope>
    <source>
        <strain evidence="2">DSM 13941 / HLO8</strain>
    </source>
</reference>
<dbReference type="eggNOG" id="COG2017">
    <property type="taxonomic scope" value="Bacteria"/>
</dbReference>
<dbReference type="AlphaFoldDB" id="A7NPX1"/>
<dbReference type="KEGG" id="rca:Rcas_3568"/>
<dbReference type="RefSeq" id="WP_012122040.1">
    <property type="nucleotide sequence ID" value="NC_009767.1"/>
</dbReference>
<dbReference type="InterPro" id="IPR011013">
    <property type="entry name" value="Gal_mutarotase_sf_dom"/>
</dbReference>
<dbReference type="GO" id="GO:0030246">
    <property type="term" value="F:carbohydrate binding"/>
    <property type="evidence" value="ECO:0007669"/>
    <property type="project" value="InterPro"/>
</dbReference>
<dbReference type="HOGENOM" id="CLU_076888_0_0_0"/>
<sequence>MNAISFDPHWTYRGLQALLIENRHLRAVVLPELGAKIWSLVDKAADREILWHNPRVPPRPAIYGVAYDDWFCGGWDELFPNDAPAVIGGDAYPDHGELWSMPYDWNVDVDAHEIRLRLSRSGVVTPTFVEKSITLRADEPVIRIRYRIRNDGSAPLDFLLKLHPALAISPRCRIDLPARTVLVDAGFRQRLGAKVERFTWSLAHSDAGATVDMRQVPPQNAALCDFFYAIELDAGWCALTDTARATGFGLAFDPAVFRSVWVFGAYGGWRGLYTTILEPCTGYPYRLEEAIAQGTASRLEPGAELDTEVTAVLYRGISAVEHIDRNGAVR</sequence>
<gene>
    <name evidence="1" type="ordered locus">Rcas_3568</name>
</gene>
<evidence type="ECO:0000313" key="1">
    <source>
        <dbReference type="EMBL" id="ABU59617.1"/>
    </source>
</evidence>
<proteinExistence type="predicted"/>
<dbReference type="STRING" id="383372.Rcas_3568"/>
<evidence type="ECO:0000313" key="2">
    <source>
        <dbReference type="Proteomes" id="UP000000263"/>
    </source>
</evidence>
<dbReference type="GO" id="GO:0003824">
    <property type="term" value="F:catalytic activity"/>
    <property type="evidence" value="ECO:0007669"/>
    <property type="project" value="InterPro"/>
</dbReference>
<evidence type="ECO:0008006" key="3">
    <source>
        <dbReference type="Google" id="ProtNLM"/>
    </source>
</evidence>
<dbReference type="Proteomes" id="UP000000263">
    <property type="component" value="Chromosome"/>
</dbReference>
<keyword evidence="2" id="KW-1185">Reference proteome</keyword>